<protein>
    <recommendedName>
        <fullName evidence="3">Portal protein</fullName>
    </recommendedName>
</protein>
<organism evidence="2">
    <name type="scientific">marine sediment metagenome</name>
    <dbReference type="NCBI Taxonomy" id="412755"/>
    <lineage>
        <taxon>unclassified sequences</taxon>
        <taxon>metagenomes</taxon>
        <taxon>ecological metagenomes</taxon>
    </lineage>
</organism>
<proteinExistence type="predicted"/>
<name>A0A0F9QLH4_9ZZZZ</name>
<dbReference type="AlphaFoldDB" id="A0A0F9QLH4"/>
<evidence type="ECO:0008006" key="3">
    <source>
        <dbReference type="Google" id="ProtNLM"/>
    </source>
</evidence>
<gene>
    <name evidence="2" type="ORF">LCGC14_0759610</name>
</gene>
<dbReference type="Pfam" id="PF23899">
    <property type="entry name" value="SU10_portal"/>
    <property type="match status" value="1"/>
</dbReference>
<feature type="compositionally biased region" description="Basic and acidic residues" evidence="1">
    <location>
        <begin position="656"/>
        <end position="670"/>
    </location>
</feature>
<evidence type="ECO:0000256" key="1">
    <source>
        <dbReference type="SAM" id="MobiDB-lite"/>
    </source>
</evidence>
<accession>A0A0F9QLH4</accession>
<feature type="region of interest" description="Disordered" evidence="1">
    <location>
        <begin position="656"/>
        <end position="695"/>
    </location>
</feature>
<dbReference type="EMBL" id="LAZR01001868">
    <property type="protein sequence ID" value="KKN37817.1"/>
    <property type="molecule type" value="Genomic_DNA"/>
</dbReference>
<comment type="caution">
    <text evidence="2">The sequence shown here is derived from an EMBL/GenBank/DDBJ whole genome shotgun (WGS) entry which is preliminary data.</text>
</comment>
<feature type="compositionally biased region" description="Gly residues" evidence="1">
    <location>
        <begin position="686"/>
        <end position="695"/>
    </location>
</feature>
<evidence type="ECO:0000313" key="2">
    <source>
        <dbReference type="EMBL" id="KKN37817.1"/>
    </source>
</evidence>
<reference evidence="2" key="1">
    <citation type="journal article" date="2015" name="Nature">
        <title>Complex archaea that bridge the gap between prokaryotes and eukaryotes.</title>
        <authorList>
            <person name="Spang A."/>
            <person name="Saw J.H."/>
            <person name="Jorgensen S.L."/>
            <person name="Zaremba-Niedzwiedzka K."/>
            <person name="Martijn J."/>
            <person name="Lind A.E."/>
            <person name="van Eijk R."/>
            <person name="Schleper C."/>
            <person name="Guy L."/>
            <person name="Ettema T.J."/>
        </authorList>
    </citation>
    <scope>NUCLEOTIDE SEQUENCE</scope>
</reference>
<dbReference type="InterPro" id="IPR056909">
    <property type="entry name" value="SU10_portal"/>
</dbReference>
<sequence length="695" mass="77931">MVESVIPKPVDQLKVLEKEPEAEKEAPIQQVPISAHIPSVMWDPICEGVTNLVRDEIARALAERSAFERKLARYRLVYDVPMPDGPKTFPFFGASNLTLPVVKEAVNTLTAQLVQATLTARPRWVLQDLAAEWEPFIDELEVFLDIASDRDLNIDENAVPWIIEAAKLGTSVIEVGNEVIEKDLFQISADGKSVFPKVLVEHDGPITYPMTLEDFLIRFGESSIQRARWCGKRLRLNEIDTLDQEKKGRFFEGTWKAIKDMEPTTVVTEATQLQEEIEETQPTERLEHVFYEIWLRYNVQPKKPKARMTEIVVYFSETLDRIVGHKFHPYHHGKRPFIKLGYFPVEGRFYDQGLCEMLEQIQEAISSRFNQRSDNITINSLKMFLKRKGVRGLQPGDPLYSGKIIEVMNIHDDIKELQVSEIYPSTVNEEIMLRDYGERLAGISEATSGSAQPVSRTTASAQLALLQEQAKRIDLTVRAIRKGLNEVGGQAINLYFQFGLNGKGLAWMGERGRIVEAVFRLPKRAVELGLAVRVQVPTSVQNRQVKRENSLAMFNLLNQLYKEILPLAQGLAPDALPEVVRAMVNGGQKFLGDVLETFDVSDPEEALAGLTVLERLLPRAEDMGGLESFTRGVESAEILEKLGGLESILREAENLRSRDSGVPELGRDTSRLPPPARQPADLGAGVLFGGEPGGS</sequence>